<keyword evidence="1" id="KW-0540">Nuclease</keyword>
<dbReference type="Proteomes" id="UP000232806">
    <property type="component" value="Chromosome"/>
</dbReference>
<sequence>MESTHKCLKEWNATIEALGQGKQTILIRSYGTTSNGFLLYPTVSYAKKDNFLEGFQPEYQSFVEENALPDKKGDKFAIKYYATVEKIVEKSPSAVSRLQKDYIWTSEHVRNYLKGKKAQVWVLRVYKLKEPYMAEPTPGAIKYANLKEKVSLDDIEPILSDEKFSKVLEI</sequence>
<proteinExistence type="predicted"/>
<name>A0A2H4VFD5_9EURY</name>
<accession>A0A2H4VFD5</accession>
<keyword evidence="1" id="KW-0255">Endonuclease</keyword>
<evidence type="ECO:0000313" key="1">
    <source>
        <dbReference type="EMBL" id="AUB56815.1"/>
    </source>
</evidence>
<reference evidence="1 2" key="1">
    <citation type="submission" date="2016-10" db="EMBL/GenBank/DDBJ databases">
        <title>Comparative genomics between deep and shallow subseafloor isolates.</title>
        <authorList>
            <person name="Ishii S."/>
            <person name="Miller J.R."/>
            <person name="Sutton G."/>
            <person name="Suzuki S."/>
            <person name="Methe B."/>
            <person name="Inagaki F."/>
            <person name="Imachi H."/>
        </authorList>
    </citation>
    <scope>NUCLEOTIDE SEQUENCE [LARGE SCALE GENOMIC DNA]</scope>
    <source>
        <strain evidence="1 2">MO-MB1</strain>
    </source>
</reference>
<dbReference type="OrthoDB" id="70891at2157"/>
<dbReference type="InterPro" id="IPR014923">
    <property type="entry name" value="DUF1802"/>
</dbReference>
<dbReference type="EMBL" id="CP017766">
    <property type="protein sequence ID" value="AUB56815.1"/>
    <property type="molecule type" value="Genomic_DNA"/>
</dbReference>
<dbReference type="GO" id="GO:0004519">
    <property type="term" value="F:endonuclease activity"/>
    <property type="evidence" value="ECO:0007669"/>
    <property type="project" value="UniProtKB-KW"/>
</dbReference>
<evidence type="ECO:0000313" key="2">
    <source>
        <dbReference type="Proteomes" id="UP000232806"/>
    </source>
</evidence>
<protein>
    <submittedName>
        <fullName evidence="1">Restriction endonuclease</fullName>
    </submittedName>
</protein>
<organism evidence="1 2">
    <name type="scientific">Methanobacterium subterraneum</name>
    <dbReference type="NCBI Taxonomy" id="59277"/>
    <lineage>
        <taxon>Archaea</taxon>
        <taxon>Methanobacteriati</taxon>
        <taxon>Methanobacteriota</taxon>
        <taxon>Methanomada group</taxon>
        <taxon>Methanobacteria</taxon>
        <taxon>Methanobacteriales</taxon>
        <taxon>Methanobacteriaceae</taxon>
        <taxon>Methanobacterium</taxon>
    </lineage>
</organism>
<gene>
    <name evidence="1" type="ORF">BK007_10040</name>
</gene>
<keyword evidence="1" id="KW-0378">Hydrolase</keyword>
<dbReference type="Pfam" id="PF08819">
    <property type="entry name" value="DUF1802"/>
    <property type="match status" value="1"/>
</dbReference>
<dbReference type="AlphaFoldDB" id="A0A2H4VFD5"/>